<keyword evidence="10" id="KW-0175">Coiled coil</keyword>
<dbReference type="PRINTS" id="PR01490">
    <property type="entry name" value="RTXTOXIND"/>
</dbReference>
<gene>
    <name evidence="14" type="primary">prsE</name>
    <name evidence="14" type="ORF">AGR3A_Lc110048</name>
</gene>
<keyword evidence="8" id="KW-0472">Membrane</keyword>
<evidence type="ECO:0000256" key="3">
    <source>
        <dbReference type="ARBA" id="ARBA00022448"/>
    </source>
</evidence>
<dbReference type="Proteomes" id="UP000191988">
    <property type="component" value="Unassembled WGS sequence"/>
</dbReference>
<dbReference type="InterPro" id="IPR010129">
    <property type="entry name" value="T1SS_HlyD"/>
</dbReference>
<evidence type="ECO:0000313" key="15">
    <source>
        <dbReference type="Proteomes" id="UP000191988"/>
    </source>
</evidence>
<dbReference type="GO" id="GO:0015031">
    <property type="term" value="P:protein transport"/>
    <property type="evidence" value="ECO:0007669"/>
    <property type="project" value="InterPro"/>
</dbReference>
<dbReference type="AlphaFoldDB" id="A0A1S7QY96"/>
<evidence type="ECO:0000259" key="13">
    <source>
        <dbReference type="Pfam" id="PF26002"/>
    </source>
</evidence>
<evidence type="ECO:0000256" key="2">
    <source>
        <dbReference type="ARBA" id="ARBA00009477"/>
    </source>
</evidence>
<accession>A0A1S7QY96</accession>
<feature type="domain" description="AprE-like beta-barrel" evidence="13">
    <location>
        <begin position="337"/>
        <end position="425"/>
    </location>
</feature>
<dbReference type="InterPro" id="IPR011053">
    <property type="entry name" value="Single_hybrid_motif"/>
</dbReference>
<sequence>MPGKRTARKEMRMSNTDQRAHVSRSIRTHLLAGLAAGVALLAGVGGWAATTNLAGAVVASGHLVVDSYSKKVQHPSGGVVGEILVNEGDRVKAGDVVMRLDATQTRANLAIVTKRLDELNARMARLEAERDDMPELVFPQALLSRKDDPDVASSMRSETRLFEFRKSYREGRKAQLSERITQFEHEIEGLKAQEVAYDNGLAVLQAEITSQKSLREQGVVSVQRLNSLQTQAATFGGERGEKIAYQAQTAGRITETKLQILQIDQELRTEVGRELREIQAQMGEFVERKVAAEDELKRIDIIAPQSGMVHEMAVHTVGGVVTPADPIMLIVPDGDELALEVQIVPKDIDQLQVGQKAMLRMTAFNQRVTPELEGHISRIAADITTDQRTGLSYYLARISVPVTEREKLNNAPLVPGMPAEAFIQTSERTALSYIAKPLTDQISRAFREE</sequence>
<evidence type="ECO:0000259" key="12">
    <source>
        <dbReference type="Pfam" id="PF25994"/>
    </source>
</evidence>
<evidence type="ECO:0000256" key="7">
    <source>
        <dbReference type="ARBA" id="ARBA00022989"/>
    </source>
</evidence>
<dbReference type="GO" id="GO:0005886">
    <property type="term" value="C:plasma membrane"/>
    <property type="evidence" value="ECO:0007669"/>
    <property type="project" value="UniProtKB-SubCell"/>
</dbReference>
<keyword evidence="15" id="KW-1185">Reference proteome</keyword>
<evidence type="ECO:0000256" key="1">
    <source>
        <dbReference type="ARBA" id="ARBA00004377"/>
    </source>
</evidence>
<name>A0A1S7QY96_9HYPH</name>
<evidence type="ECO:0000256" key="4">
    <source>
        <dbReference type="ARBA" id="ARBA00022475"/>
    </source>
</evidence>
<feature type="region of interest" description="Disordered" evidence="11">
    <location>
        <begin position="1"/>
        <end position="20"/>
    </location>
</feature>
<dbReference type="InterPro" id="IPR058982">
    <property type="entry name" value="Beta-barrel_AprE"/>
</dbReference>
<protein>
    <recommendedName>
        <fullName evidence="9">Membrane fusion protein (MFP) family protein</fullName>
    </recommendedName>
</protein>
<dbReference type="EMBL" id="FBWK01000047">
    <property type="protein sequence ID" value="CUX43621.1"/>
    <property type="molecule type" value="Genomic_DNA"/>
</dbReference>
<dbReference type="InterPro" id="IPR058781">
    <property type="entry name" value="HH_AprE-like"/>
</dbReference>
<dbReference type="NCBIfam" id="TIGR01843">
    <property type="entry name" value="type_I_hlyD"/>
    <property type="match status" value="1"/>
</dbReference>
<keyword evidence="3 9" id="KW-0813">Transport</keyword>
<feature type="domain" description="AprE-like long alpha-helical hairpin" evidence="12">
    <location>
        <begin position="106"/>
        <end position="295"/>
    </location>
</feature>
<dbReference type="Gene3D" id="2.40.50.100">
    <property type="match status" value="1"/>
</dbReference>
<keyword evidence="5 9" id="KW-0997">Cell inner membrane</keyword>
<comment type="similarity">
    <text evidence="2 9">Belongs to the membrane fusion protein (MFP) (TC 8.A.1) family.</text>
</comment>
<evidence type="ECO:0000256" key="11">
    <source>
        <dbReference type="SAM" id="MobiDB-lite"/>
    </source>
</evidence>
<dbReference type="Gene3D" id="2.40.30.170">
    <property type="match status" value="1"/>
</dbReference>
<dbReference type="PANTHER" id="PTHR30386">
    <property type="entry name" value="MEMBRANE FUSION SUBUNIT OF EMRAB-TOLC MULTIDRUG EFFLUX PUMP"/>
    <property type="match status" value="1"/>
</dbReference>
<reference evidence="15" key="1">
    <citation type="submission" date="2016-01" db="EMBL/GenBank/DDBJ databases">
        <authorList>
            <person name="Regsiter A."/>
            <person name="william w."/>
        </authorList>
    </citation>
    <scope>NUCLEOTIDE SEQUENCE [LARGE SCALE GENOMIC DNA]</scope>
    <source>
        <strain evidence="15">CFBP 6623</strain>
    </source>
</reference>
<dbReference type="Pfam" id="PF26002">
    <property type="entry name" value="Beta-barrel_AprE"/>
    <property type="match status" value="1"/>
</dbReference>
<evidence type="ECO:0000256" key="5">
    <source>
        <dbReference type="ARBA" id="ARBA00022519"/>
    </source>
</evidence>
<evidence type="ECO:0000256" key="9">
    <source>
        <dbReference type="RuleBase" id="RU365093"/>
    </source>
</evidence>
<evidence type="ECO:0000313" key="14">
    <source>
        <dbReference type="EMBL" id="CUX43621.1"/>
    </source>
</evidence>
<dbReference type="STRING" id="1183432.AGR3A_Lc110048"/>
<dbReference type="InterPro" id="IPR050739">
    <property type="entry name" value="MFP"/>
</dbReference>
<dbReference type="Pfam" id="PF25994">
    <property type="entry name" value="HH_AprE"/>
    <property type="match status" value="1"/>
</dbReference>
<dbReference type="SUPFAM" id="SSF51230">
    <property type="entry name" value="Single hybrid motif"/>
    <property type="match status" value="1"/>
</dbReference>
<dbReference type="PANTHER" id="PTHR30386:SF17">
    <property type="entry name" value="ALKALINE PROTEASE SECRETION PROTEIN APRE"/>
    <property type="match status" value="1"/>
</dbReference>
<evidence type="ECO:0000256" key="8">
    <source>
        <dbReference type="ARBA" id="ARBA00023136"/>
    </source>
</evidence>
<keyword evidence="6" id="KW-0812">Transmembrane</keyword>
<evidence type="ECO:0000256" key="6">
    <source>
        <dbReference type="ARBA" id="ARBA00022692"/>
    </source>
</evidence>
<evidence type="ECO:0000256" key="10">
    <source>
        <dbReference type="SAM" id="Coils"/>
    </source>
</evidence>
<feature type="coiled-coil region" evidence="10">
    <location>
        <begin position="102"/>
        <end position="136"/>
    </location>
</feature>
<comment type="subcellular location">
    <subcellularLocation>
        <location evidence="1 9">Cell inner membrane</location>
        <topology evidence="1 9">Single-pass membrane protein</topology>
    </subcellularLocation>
</comment>
<keyword evidence="4 9" id="KW-1003">Cell membrane</keyword>
<keyword evidence="7" id="KW-1133">Transmembrane helix</keyword>
<organism evidence="14 15">
    <name type="scientific">Agrobacterium tomkonis CFBP 6623</name>
    <dbReference type="NCBI Taxonomy" id="1183432"/>
    <lineage>
        <taxon>Bacteria</taxon>
        <taxon>Pseudomonadati</taxon>
        <taxon>Pseudomonadota</taxon>
        <taxon>Alphaproteobacteria</taxon>
        <taxon>Hyphomicrobiales</taxon>
        <taxon>Rhizobiaceae</taxon>
        <taxon>Rhizobium/Agrobacterium group</taxon>
        <taxon>Agrobacterium</taxon>
        <taxon>Agrobacterium tumefaciens complex</taxon>
    </lineage>
</organism>
<proteinExistence type="inferred from homology"/>